<evidence type="ECO:0000259" key="5">
    <source>
        <dbReference type="Pfam" id="PF03968"/>
    </source>
</evidence>
<dbReference type="GO" id="GO:0043165">
    <property type="term" value="P:Gram-negative-bacterium-type cell outer membrane assembly"/>
    <property type="evidence" value="ECO:0007669"/>
    <property type="project" value="UniProtKB-UniRule"/>
</dbReference>
<proteinExistence type="inferred from homology"/>
<dbReference type="PANTHER" id="PTHR30189:SF1">
    <property type="entry name" value="LPS-ASSEMBLY PROTEIN LPTD"/>
    <property type="match status" value="1"/>
</dbReference>
<evidence type="ECO:0000313" key="8">
    <source>
        <dbReference type="Proteomes" id="UP000294914"/>
    </source>
</evidence>
<organism evidence="7 8">
    <name type="scientific">Thiohalophilus thiocyanatoxydans</name>
    <dbReference type="NCBI Taxonomy" id="381308"/>
    <lineage>
        <taxon>Bacteria</taxon>
        <taxon>Pseudomonadati</taxon>
        <taxon>Pseudomonadota</taxon>
        <taxon>Gammaproteobacteria</taxon>
        <taxon>Thiohalomonadales</taxon>
        <taxon>Thiohalophilaceae</taxon>
        <taxon>Thiohalophilus</taxon>
    </lineage>
</organism>
<reference evidence="7 8" key="1">
    <citation type="submission" date="2019-03" db="EMBL/GenBank/DDBJ databases">
        <title>Genomic Encyclopedia of Type Strains, Phase IV (KMG-IV): sequencing the most valuable type-strain genomes for metagenomic binning, comparative biology and taxonomic classification.</title>
        <authorList>
            <person name="Goeker M."/>
        </authorList>
    </citation>
    <scope>NUCLEOTIDE SEQUENCE [LARGE SCALE GENOMIC DNA]</scope>
    <source>
        <strain evidence="7 8">DSM 16326</strain>
    </source>
</reference>
<evidence type="ECO:0000256" key="2">
    <source>
        <dbReference type="ARBA" id="ARBA00023136"/>
    </source>
</evidence>
<dbReference type="RefSeq" id="WP_166668757.1">
    <property type="nucleotide sequence ID" value="NZ_SOQX01000001.1"/>
</dbReference>
<dbReference type="Gene3D" id="2.60.450.10">
    <property type="entry name" value="Lipopolysaccharide (LPS) transport protein A like domain"/>
    <property type="match status" value="1"/>
</dbReference>
<dbReference type="EMBL" id="SOQX01000001">
    <property type="protein sequence ID" value="TDY04323.1"/>
    <property type="molecule type" value="Genomic_DNA"/>
</dbReference>
<keyword evidence="2 4" id="KW-0472">Membrane</keyword>
<protein>
    <recommendedName>
        <fullName evidence="4">LPS-assembly protein LptD</fullName>
    </recommendedName>
</protein>
<comment type="caution">
    <text evidence="7">The sequence shown here is derived from an EMBL/GenBank/DDBJ whole genome shotgun (WGS) entry which is preliminary data.</text>
</comment>
<evidence type="ECO:0000256" key="1">
    <source>
        <dbReference type="ARBA" id="ARBA00022729"/>
    </source>
</evidence>
<comment type="subcellular location">
    <subcellularLocation>
        <location evidence="4">Cell outer membrane</location>
    </subcellularLocation>
</comment>
<dbReference type="AlphaFoldDB" id="A0A4R8J373"/>
<dbReference type="Proteomes" id="UP000294914">
    <property type="component" value="Unassembled WGS sequence"/>
</dbReference>
<name>A0A4R8J373_9GAMM</name>
<evidence type="ECO:0000256" key="3">
    <source>
        <dbReference type="ARBA" id="ARBA00023237"/>
    </source>
</evidence>
<sequence length="734" mass="83344">MRQSLSHLLSRPALGRAGLLGALLFWAAPGMSQITSSAGEPVGALCPPETHAPLPRVEGDSTDLRTHVESDRADIRLEGTSVFQGDVVIIRGLNQLDADRAEYDRQQDTVHAEGDVRLLRNDLLVTGEEADMDMSTHTGQITASTYRTGENQQGRAGTIRILDEYRTEFEDATYTTCDPDDPDWLLSAGHIILNEENRQGAARNVTVSFKGVPFLYLPYMRFPIGDERLSGLLYPSVGGSDQHGDRIVVPYYWNIAPQMDATITLDYMSRRGLMLKNEFRYLTSATTGQVDWHYLADDKVYGADRERFRWQHEGSAGLGWSSQVDYNYVADTDHLFDFGDDLNATSTTHLERRGELAYNAEQWRFTALAQSHQVIRGNEAYQRLPQLGFSSRLPQPDNALNYNVDAQWVNFDHRGNRVVGERLDLAPSVSLPLRKVYGFAEPKLQLRHSQYDLDPATTTGETGPTRTVPIFSLNSGLFFERDTRIGGTDLLHTLEPQLFYAYIPYRDQQDLPVFDTSLRGFTINDPFRANRFEGVDRVGDTNHLTAALTTRLLSQQTGNELLMARLAQIFYFDDRRVTLGNDSLDESRRSDIIAELDARPNARWAFDSDLTWSPESEKITTANTRLRYSPLDTLSLSVAYRFQRDRLETNEAGFDWRLNPSWQFHGRRLYDQENQRELESVLGLRYDSCCWGLNLEARRRFISNDRPEENALMLILELKGLASFGQQTSFGPQQ</sequence>
<dbReference type="HAMAP" id="MF_01411">
    <property type="entry name" value="LPS_assembly_LptD"/>
    <property type="match status" value="1"/>
</dbReference>
<comment type="function">
    <text evidence="4">Together with LptE, is involved in the assembly of lipopolysaccharide (LPS) at the surface of the outer membrane.</text>
</comment>
<dbReference type="PANTHER" id="PTHR30189">
    <property type="entry name" value="LPS-ASSEMBLY PROTEIN"/>
    <property type="match status" value="1"/>
</dbReference>
<gene>
    <name evidence="4" type="primary">lptD</name>
    <name evidence="7" type="ORF">EDC23_0698</name>
</gene>
<comment type="caution">
    <text evidence="4">Lacks conserved residue(s) required for the propagation of feature annotation.</text>
</comment>
<evidence type="ECO:0000313" key="7">
    <source>
        <dbReference type="EMBL" id="TDY04323.1"/>
    </source>
</evidence>
<dbReference type="InterPro" id="IPR050218">
    <property type="entry name" value="LptD"/>
</dbReference>
<dbReference type="GO" id="GO:1990351">
    <property type="term" value="C:transporter complex"/>
    <property type="evidence" value="ECO:0007669"/>
    <property type="project" value="TreeGrafter"/>
</dbReference>
<dbReference type="Pfam" id="PF03968">
    <property type="entry name" value="LptD_N"/>
    <property type="match status" value="1"/>
</dbReference>
<comment type="subunit">
    <text evidence="4">Component of the lipopolysaccharide transport and assembly complex. Interacts with LptE and LptA.</text>
</comment>
<evidence type="ECO:0000259" key="6">
    <source>
        <dbReference type="Pfam" id="PF04453"/>
    </source>
</evidence>
<evidence type="ECO:0000256" key="4">
    <source>
        <dbReference type="HAMAP-Rule" id="MF_01411"/>
    </source>
</evidence>
<comment type="similarity">
    <text evidence="4">Belongs to the LptD family.</text>
</comment>
<keyword evidence="8" id="KW-1185">Reference proteome</keyword>
<dbReference type="GO" id="GO:0015920">
    <property type="term" value="P:lipopolysaccharide transport"/>
    <property type="evidence" value="ECO:0007669"/>
    <property type="project" value="InterPro"/>
</dbReference>
<dbReference type="InterPro" id="IPR005653">
    <property type="entry name" value="OstA-like_N"/>
</dbReference>
<dbReference type="InterPro" id="IPR007543">
    <property type="entry name" value="LptD_C"/>
</dbReference>
<dbReference type="InterPro" id="IPR020889">
    <property type="entry name" value="LipoPS_assembly_LptD"/>
</dbReference>
<keyword evidence="1 4" id="KW-0732">Signal</keyword>
<keyword evidence="3 4" id="KW-0998">Cell outer membrane</keyword>
<feature type="domain" description="Organic solvent tolerance-like N-terminal" evidence="5">
    <location>
        <begin position="67"/>
        <end position="196"/>
    </location>
</feature>
<dbReference type="Pfam" id="PF04453">
    <property type="entry name" value="LptD"/>
    <property type="match status" value="1"/>
</dbReference>
<feature type="domain" description="LptD C-terminal" evidence="6">
    <location>
        <begin position="305"/>
        <end position="652"/>
    </location>
</feature>
<accession>A0A4R8J373</accession>
<dbReference type="GO" id="GO:0009279">
    <property type="term" value="C:cell outer membrane"/>
    <property type="evidence" value="ECO:0007669"/>
    <property type="project" value="UniProtKB-SubCell"/>
</dbReference>